<sequence>MITLRRRPRWVARRTRLGTALATTAVVVSAGITGSVIGLAHAAPGSDSTTEATSTTPSAGPSADATTSTGMPSASAGQQAGTVYANRQIPGSNLFAGARQGNQFTYWSVGADGAAHLSTGSLYLPPQAAPAGGYPIVVWAHGSRGLADTCAPSVHPTDTDLDALRTWLRRGYAVVGTDYAGLGTTGTPQYYDVEATARNIVDAVRAGRDISDQLSARWAVVGEGQGASAAIALARSAPKLQGPKLDYRGSAATSIPADFASLLSNLGPTTTLTAPPGWVSDALYTLAAIRTAHPEVGLDGYLSDAGRAWMTKAQNQCVGDLTREVAGLSLGSLFSRPLAQNSTLTTILSSASTLPSSGFTRPVLMTQTLQDPNVVVPLTLKYINDARTADRRVSGRTYLTLDERQATSMSDNDTRDFVAGLMR</sequence>
<evidence type="ECO:0000313" key="2">
    <source>
        <dbReference type="EMBL" id="NKY03783.1"/>
    </source>
</evidence>
<dbReference type="Gene3D" id="3.40.50.1820">
    <property type="entry name" value="alpha/beta hydrolase"/>
    <property type="match status" value="1"/>
</dbReference>
<dbReference type="PIRSF" id="PIRSF029171">
    <property type="entry name" value="Esterase_LipA"/>
    <property type="match status" value="1"/>
</dbReference>
<dbReference type="EMBL" id="JAAXPC010000012">
    <property type="protein sequence ID" value="NKY03783.1"/>
    <property type="molecule type" value="Genomic_DNA"/>
</dbReference>
<dbReference type="Proteomes" id="UP000563898">
    <property type="component" value="Unassembled WGS sequence"/>
</dbReference>
<gene>
    <name evidence="2" type="ORF">HGA05_19625</name>
</gene>
<dbReference type="InterPro" id="IPR005152">
    <property type="entry name" value="Lipase_secreted"/>
</dbReference>
<evidence type="ECO:0000256" key="1">
    <source>
        <dbReference type="SAM" id="MobiDB-lite"/>
    </source>
</evidence>
<dbReference type="GO" id="GO:0004806">
    <property type="term" value="F:triacylglycerol lipase activity"/>
    <property type="evidence" value="ECO:0007669"/>
    <property type="project" value="InterPro"/>
</dbReference>
<name>A0A846WSW1_9ACTN</name>
<dbReference type="PANTHER" id="PTHR34853">
    <property type="match status" value="1"/>
</dbReference>
<dbReference type="SUPFAM" id="SSF53474">
    <property type="entry name" value="alpha/beta-Hydrolases"/>
    <property type="match status" value="1"/>
</dbReference>
<dbReference type="PANTHER" id="PTHR34853:SF1">
    <property type="entry name" value="LIPASE 5"/>
    <property type="match status" value="1"/>
</dbReference>
<accession>A0A846WSW1</accession>
<feature type="compositionally biased region" description="Polar residues" evidence="1">
    <location>
        <begin position="70"/>
        <end position="79"/>
    </location>
</feature>
<feature type="compositionally biased region" description="Low complexity" evidence="1">
    <location>
        <begin position="45"/>
        <end position="69"/>
    </location>
</feature>
<proteinExistence type="predicted"/>
<feature type="region of interest" description="Disordered" evidence="1">
    <location>
        <begin position="42"/>
        <end position="79"/>
    </location>
</feature>
<protein>
    <submittedName>
        <fullName evidence="2">Lipase</fullName>
    </submittedName>
</protein>
<dbReference type="InterPro" id="IPR029058">
    <property type="entry name" value="AB_hydrolase_fold"/>
</dbReference>
<evidence type="ECO:0000313" key="3">
    <source>
        <dbReference type="Proteomes" id="UP000563898"/>
    </source>
</evidence>
<dbReference type="Gene3D" id="1.10.260.130">
    <property type="match status" value="1"/>
</dbReference>
<reference evidence="2 3" key="1">
    <citation type="submission" date="2020-04" db="EMBL/GenBank/DDBJ databases">
        <title>MicrobeNet Type strains.</title>
        <authorList>
            <person name="Nicholson A.C."/>
        </authorList>
    </citation>
    <scope>NUCLEOTIDE SEQUENCE [LARGE SCALE GENOMIC DNA]</scope>
    <source>
        <strain evidence="2 3">ATCC BAA-14</strain>
    </source>
</reference>
<dbReference type="GO" id="GO:0016042">
    <property type="term" value="P:lipid catabolic process"/>
    <property type="evidence" value="ECO:0007669"/>
    <property type="project" value="InterPro"/>
</dbReference>
<organism evidence="2 3">
    <name type="scientific">Gordonia polyisoprenivorans</name>
    <dbReference type="NCBI Taxonomy" id="84595"/>
    <lineage>
        <taxon>Bacteria</taxon>
        <taxon>Bacillati</taxon>
        <taxon>Actinomycetota</taxon>
        <taxon>Actinomycetes</taxon>
        <taxon>Mycobacteriales</taxon>
        <taxon>Gordoniaceae</taxon>
        <taxon>Gordonia</taxon>
    </lineage>
</organism>
<dbReference type="AlphaFoldDB" id="A0A846WSW1"/>
<dbReference type="Pfam" id="PF03583">
    <property type="entry name" value="LIP"/>
    <property type="match status" value="1"/>
</dbReference>
<dbReference type="RefSeq" id="WP_006367660.1">
    <property type="nucleotide sequence ID" value="NZ_JAAXPC010000012.1"/>
</dbReference>
<comment type="caution">
    <text evidence="2">The sequence shown here is derived from an EMBL/GenBank/DDBJ whole genome shotgun (WGS) entry which is preliminary data.</text>
</comment>